<evidence type="ECO:0000256" key="6">
    <source>
        <dbReference type="ARBA" id="ARBA00022741"/>
    </source>
</evidence>
<comment type="similarity">
    <text evidence="2">Belongs to the SELO family.</text>
</comment>
<dbReference type="Pfam" id="PF02696">
    <property type="entry name" value="SelO"/>
    <property type="match status" value="2"/>
</dbReference>
<evidence type="ECO:0000313" key="11">
    <source>
        <dbReference type="EMBL" id="CAK0811440.1"/>
    </source>
</evidence>
<keyword evidence="5" id="KW-0479">Metal-binding</keyword>
<evidence type="ECO:0000256" key="10">
    <source>
        <dbReference type="SAM" id="MobiDB-lite"/>
    </source>
</evidence>
<comment type="caution">
    <text evidence="11">The sequence shown here is derived from an EMBL/GenBank/DDBJ whole genome shotgun (WGS) entry which is preliminary data.</text>
</comment>
<evidence type="ECO:0000256" key="3">
    <source>
        <dbReference type="ARBA" id="ARBA00022679"/>
    </source>
</evidence>
<keyword evidence="8" id="KW-0460">Magnesium</keyword>
<proteinExistence type="inferred from homology"/>
<dbReference type="Proteomes" id="UP001189429">
    <property type="component" value="Unassembled WGS sequence"/>
</dbReference>
<sequence length="585" mass="64337">MSMQEMAARADLSWMRQLRPDPEAAQHAPNKKSRQVKSGHYVPVRPTPLPQPKLIIHSPEMAAELGISEEACSSQEFLRFFSGDVDALTGFESWATPYALCIMGRPMYDNCPFKNGNGYGDGRAVSVGEVIGPKGQRWEMQLKGGGQTPFCRGADGRAVLRSSVREFLASEAMHHLGISTTRALSLIVSGGETTQRPWYSGDAAGGAGLPELPPGAPPELRQMLAAMMRERQSEPDVMIREQCAITCRVAPSFMRIGHLDLFARRASRPDATELQREEHEMIVQHALDREFADVLPGAPLAERALAMFEAAAQRIGAMVAGWLRVGFCQGNFNCDNCLVAGRQMDYGPFGFMDKYDPMFAKWTGSGEHFAFMNQPGAAEANLGTLATALAPLLDQAGKTVLQQKVLEAKRTVEAAVEATWCSKLGLGAASGAGIELFRALERLMQESEVDYTLLFRELARVPGLGAHASDKALLEPLEAAFYKPPCDTLRERWAAWVRRWIAVLTQEGALEGSEGRMKAANPKYILREYMLVEAYSSARAGDYAPVHELFRLVRAPYDEQPELEAKYYRRAPDAALTARGTSVMT</sequence>
<evidence type="ECO:0000256" key="7">
    <source>
        <dbReference type="ARBA" id="ARBA00022840"/>
    </source>
</evidence>
<evidence type="ECO:0000313" key="12">
    <source>
        <dbReference type="Proteomes" id="UP001189429"/>
    </source>
</evidence>
<dbReference type="EMBL" id="CAUYUJ010004893">
    <property type="protein sequence ID" value="CAK0811440.1"/>
    <property type="molecule type" value="Genomic_DNA"/>
</dbReference>
<dbReference type="HAMAP" id="MF_00692">
    <property type="entry name" value="SelO"/>
    <property type="match status" value="1"/>
</dbReference>
<evidence type="ECO:0000256" key="2">
    <source>
        <dbReference type="ARBA" id="ARBA00009747"/>
    </source>
</evidence>
<organism evidence="11 12">
    <name type="scientific">Prorocentrum cordatum</name>
    <dbReference type="NCBI Taxonomy" id="2364126"/>
    <lineage>
        <taxon>Eukaryota</taxon>
        <taxon>Sar</taxon>
        <taxon>Alveolata</taxon>
        <taxon>Dinophyceae</taxon>
        <taxon>Prorocentrales</taxon>
        <taxon>Prorocentraceae</taxon>
        <taxon>Prorocentrum</taxon>
    </lineage>
</organism>
<evidence type="ECO:0000256" key="8">
    <source>
        <dbReference type="ARBA" id="ARBA00022842"/>
    </source>
</evidence>
<evidence type="ECO:0000256" key="1">
    <source>
        <dbReference type="ARBA" id="ARBA00001946"/>
    </source>
</evidence>
<evidence type="ECO:0000256" key="5">
    <source>
        <dbReference type="ARBA" id="ARBA00022723"/>
    </source>
</evidence>
<gene>
    <name evidence="11" type="ORF">PCOR1329_LOCUS16061</name>
</gene>
<keyword evidence="7" id="KW-0067">ATP-binding</keyword>
<comment type="cofactor">
    <cofactor evidence="1">
        <name>Mg(2+)</name>
        <dbReference type="ChEBI" id="CHEBI:18420"/>
    </cofactor>
</comment>
<evidence type="ECO:0000256" key="4">
    <source>
        <dbReference type="ARBA" id="ARBA00022695"/>
    </source>
</evidence>
<dbReference type="PANTHER" id="PTHR32057:SF14">
    <property type="entry name" value="PROTEIN ADENYLYLTRANSFERASE SELO, MITOCHONDRIAL"/>
    <property type="match status" value="1"/>
</dbReference>
<keyword evidence="6" id="KW-0547">Nucleotide-binding</keyword>
<evidence type="ECO:0000256" key="9">
    <source>
        <dbReference type="ARBA" id="ARBA00031547"/>
    </source>
</evidence>
<protein>
    <recommendedName>
        <fullName evidence="9">Selenoprotein O</fullName>
    </recommendedName>
</protein>
<dbReference type="InterPro" id="IPR003846">
    <property type="entry name" value="SelO"/>
</dbReference>
<keyword evidence="12" id="KW-1185">Reference proteome</keyword>
<reference evidence="11" key="1">
    <citation type="submission" date="2023-10" db="EMBL/GenBank/DDBJ databases">
        <authorList>
            <person name="Chen Y."/>
            <person name="Shah S."/>
            <person name="Dougan E. K."/>
            <person name="Thang M."/>
            <person name="Chan C."/>
        </authorList>
    </citation>
    <scope>NUCLEOTIDE SEQUENCE [LARGE SCALE GENOMIC DNA]</scope>
</reference>
<dbReference type="PANTHER" id="PTHR32057">
    <property type="entry name" value="PROTEIN ADENYLYLTRANSFERASE SELO, MITOCHONDRIAL"/>
    <property type="match status" value="1"/>
</dbReference>
<feature type="region of interest" description="Disordered" evidence="10">
    <location>
        <begin position="22"/>
        <end position="43"/>
    </location>
</feature>
<accession>A0ABN9QYG3</accession>
<name>A0ABN9QYG3_9DINO</name>
<keyword evidence="4" id="KW-0548">Nucleotidyltransferase</keyword>
<keyword evidence="3" id="KW-0808">Transferase</keyword>